<name>A0A8H7XU65_PSICU</name>
<dbReference type="Gene3D" id="3.50.50.60">
    <property type="entry name" value="FAD/NAD(P)-binding domain"/>
    <property type="match status" value="1"/>
</dbReference>
<comment type="similarity">
    <text evidence="1">Belongs to the paxM FAD-dependent monooxygenase family.</text>
</comment>
<evidence type="ECO:0000256" key="2">
    <source>
        <dbReference type="ARBA" id="ARBA00023002"/>
    </source>
</evidence>
<dbReference type="InterPro" id="IPR050493">
    <property type="entry name" value="FAD-dep_Monooxygenase_BioMet"/>
</dbReference>
<evidence type="ECO:0000256" key="4">
    <source>
        <dbReference type="SAM" id="MobiDB-lite"/>
    </source>
</evidence>
<dbReference type="SUPFAM" id="SSF51905">
    <property type="entry name" value="FAD/NAD(P)-binding domain"/>
    <property type="match status" value="1"/>
</dbReference>
<accession>A0A8H7XU65</accession>
<keyword evidence="5" id="KW-0812">Transmembrane</keyword>
<keyword evidence="2" id="KW-0560">Oxidoreductase</keyword>
<keyword evidence="5" id="KW-0472">Membrane</keyword>
<evidence type="ECO:0000256" key="1">
    <source>
        <dbReference type="ARBA" id="ARBA00007992"/>
    </source>
</evidence>
<dbReference type="InterPro" id="IPR036188">
    <property type="entry name" value="FAD/NAD-bd_sf"/>
</dbReference>
<protein>
    <recommendedName>
        <fullName evidence="6">FAD dependent oxidoreductase domain-containing protein</fullName>
    </recommendedName>
</protein>
<evidence type="ECO:0000259" key="6">
    <source>
        <dbReference type="Pfam" id="PF01266"/>
    </source>
</evidence>
<sequence length="499" mass="55997">MSSSTSDHKTKASIELKVIVVGAGIGGLAAAYALRCAGHNVTIVDKKFGRPQSGCFPVSAKEGDDDDRPSLNATPHSSPPNMTKILCKWGMDVLMEGEAQTYNSLVMRKGQLGDLIGIMHFDKDFLHDLCANYMVVRVQKLEDILLSMIREEGVNVLSATVTDMQSSPDDATIMLDDGKSMSADLMICADGYDSKFKSVVTGVEDDEDQLTPPKSHLLFSWTLPMDVIRQDKVLQYNTDPAQWQVWQVWNGPGYIFHLNAPAGEKYLSMTMSADYNREIHPGDEVWENRTLDYWGIDVNAYEPRIKTLLSLTKYVTSRALISRPPLEDLVCENSRIALVGDAAHPMLFGSNHHLGLSFEDAETLRCLFSRIRHPDQISNFLAAFEEIRLPRNAYLVEFDRQFHLNMKVDNGPQRDQLHAVLSQGMAHGDWDHMDEGSFRAVWGEELNTYTYDASEQVDDWFTKWGTMMSKNSEDAKDAPKTPSSIPGLHRVSISQFDHP</sequence>
<gene>
    <name evidence="7" type="ORF">JR316_009149</name>
</gene>
<feature type="transmembrane region" description="Helical" evidence="5">
    <location>
        <begin position="12"/>
        <end position="34"/>
    </location>
</feature>
<comment type="caution">
    <text evidence="7">The sequence shown here is derived from an EMBL/GenBank/DDBJ whole genome shotgun (WGS) entry which is preliminary data.</text>
</comment>
<evidence type="ECO:0000256" key="3">
    <source>
        <dbReference type="ARBA" id="ARBA00023033"/>
    </source>
</evidence>
<dbReference type="EMBL" id="JAFIQS010000009">
    <property type="protein sequence ID" value="KAG5165569.1"/>
    <property type="molecule type" value="Genomic_DNA"/>
</dbReference>
<dbReference type="PRINTS" id="PR00420">
    <property type="entry name" value="RNGMNOXGNASE"/>
</dbReference>
<proteinExistence type="inferred from homology"/>
<organism evidence="7">
    <name type="scientific">Psilocybe cubensis</name>
    <name type="common">Psychedelic mushroom</name>
    <name type="synonym">Stropharia cubensis</name>
    <dbReference type="NCBI Taxonomy" id="181762"/>
    <lineage>
        <taxon>Eukaryota</taxon>
        <taxon>Fungi</taxon>
        <taxon>Dikarya</taxon>
        <taxon>Basidiomycota</taxon>
        <taxon>Agaricomycotina</taxon>
        <taxon>Agaricomycetes</taxon>
        <taxon>Agaricomycetidae</taxon>
        <taxon>Agaricales</taxon>
        <taxon>Agaricineae</taxon>
        <taxon>Strophariaceae</taxon>
        <taxon>Psilocybe</taxon>
    </lineage>
</organism>
<feature type="domain" description="FAD dependent oxidoreductase" evidence="6">
    <location>
        <begin position="17"/>
        <end position="48"/>
    </location>
</feature>
<feature type="region of interest" description="Disordered" evidence="4">
    <location>
        <begin position="55"/>
        <end position="79"/>
    </location>
</feature>
<reference evidence="7" key="1">
    <citation type="submission" date="2021-02" db="EMBL/GenBank/DDBJ databases">
        <title>Psilocybe cubensis genome.</title>
        <authorList>
            <person name="Mckernan K.J."/>
            <person name="Crawford S."/>
            <person name="Trippe A."/>
            <person name="Kane L.T."/>
            <person name="Mclaughlin S."/>
        </authorList>
    </citation>
    <scope>NUCLEOTIDE SEQUENCE [LARGE SCALE GENOMIC DNA]</scope>
    <source>
        <strain evidence="7">MGC-MH-2018</strain>
    </source>
</reference>
<feature type="region of interest" description="Disordered" evidence="4">
    <location>
        <begin position="471"/>
        <end position="499"/>
    </location>
</feature>
<dbReference type="AlphaFoldDB" id="A0A8H7XU65"/>
<evidence type="ECO:0000313" key="7">
    <source>
        <dbReference type="EMBL" id="KAG5165569.1"/>
    </source>
</evidence>
<dbReference type="PANTHER" id="PTHR13789:SF309">
    <property type="entry name" value="PUTATIVE (AFU_ORTHOLOGUE AFUA_6G14510)-RELATED"/>
    <property type="match status" value="1"/>
</dbReference>
<dbReference type="PANTHER" id="PTHR13789">
    <property type="entry name" value="MONOOXYGENASE"/>
    <property type="match status" value="1"/>
</dbReference>
<dbReference type="Pfam" id="PF01266">
    <property type="entry name" value="DAO"/>
    <property type="match status" value="1"/>
</dbReference>
<keyword evidence="3" id="KW-0503">Monooxygenase</keyword>
<evidence type="ECO:0000256" key="5">
    <source>
        <dbReference type="SAM" id="Phobius"/>
    </source>
</evidence>
<dbReference type="InterPro" id="IPR006076">
    <property type="entry name" value="FAD-dep_OxRdtase"/>
</dbReference>
<dbReference type="GO" id="GO:0004497">
    <property type="term" value="F:monooxygenase activity"/>
    <property type="evidence" value="ECO:0007669"/>
    <property type="project" value="UniProtKB-KW"/>
</dbReference>
<keyword evidence="5" id="KW-1133">Transmembrane helix</keyword>